<dbReference type="EMBL" id="MU001513">
    <property type="protein sequence ID" value="KAF2438090.1"/>
    <property type="molecule type" value="Genomic_DNA"/>
</dbReference>
<comment type="caution">
    <text evidence="1">The sequence shown here is derived from an EMBL/GenBank/DDBJ whole genome shotgun (WGS) entry which is preliminary data.</text>
</comment>
<dbReference type="PANTHER" id="PTHR38792">
    <property type="entry name" value="BNR/ASP-BOX REPEAT DOMAIN PROTEIN (AFU_ORTHOLOGUE AFUA_7G06430)-RELATED"/>
    <property type="match status" value="1"/>
</dbReference>
<dbReference type="Proteomes" id="UP000799764">
    <property type="component" value="Unassembled WGS sequence"/>
</dbReference>
<keyword evidence="1" id="KW-0378">Hydrolase</keyword>
<reference evidence="1" key="1">
    <citation type="journal article" date="2020" name="Stud. Mycol.">
        <title>101 Dothideomycetes genomes: a test case for predicting lifestyles and emergence of pathogens.</title>
        <authorList>
            <person name="Haridas S."/>
            <person name="Albert R."/>
            <person name="Binder M."/>
            <person name="Bloem J."/>
            <person name="Labutti K."/>
            <person name="Salamov A."/>
            <person name="Andreopoulos B."/>
            <person name="Baker S."/>
            <person name="Barry K."/>
            <person name="Bills G."/>
            <person name="Bluhm B."/>
            <person name="Cannon C."/>
            <person name="Castanera R."/>
            <person name="Culley D."/>
            <person name="Daum C."/>
            <person name="Ezra D."/>
            <person name="Gonzalez J."/>
            <person name="Henrissat B."/>
            <person name="Kuo A."/>
            <person name="Liang C."/>
            <person name="Lipzen A."/>
            <person name="Lutzoni F."/>
            <person name="Magnuson J."/>
            <person name="Mondo S."/>
            <person name="Nolan M."/>
            <person name="Ohm R."/>
            <person name="Pangilinan J."/>
            <person name="Park H.-J."/>
            <person name="Ramirez L."/>
            <person name="Alfaro M."/>
            <person name="Sun H."/>
            <person name="Tritt A."/>
            <person name="Yoshinaga Y."/>
            <person name="Zwiers L.-H."/>
            <person name="Turgeon B."/>
            <person name="Goodwin S."/>
            <person name="Spatafora J."/>
            <person name="Crous P."/>
            <person name="Grigoriev I."/>
        </authorList>
    </citation>
    <scope>NUCLEOTIDE SEQUENCE</scope>
    <source>
        <strain evidence="1">CBS 690.94</strain>
    </source>
</reference>
<evidence type="ECO:0000313" key="1">
    <source>
        <dbReference type="EMBL" id="KAF2438090.1"/>
    </source>
</evidence>
<dbReference type="AlphaFoldDB" id="A0A9P4P657"/>
<sequence>ADETGTTLLAVNAVDDRTTTIELYTSGNQGENWDLASEIANGGPLNNATAAVANPFLVHNGDSITVFYAGKGDKTHAQKIVQQTTTENYDSWDNPVDVVTSQFLSDQPAAPSIAKVANNKYIIAFQCGLRGADTNTTTYPIYYKITSNPQKAASDRTREVRVDTGLVPSGVPSVTWTPLGGPNGTIVLSDSKSNSVFVNQNLGEGEWWELNTTAGRAFGREVTVRKWST</sequence>
<organism evidence="1 2">
    <name type="scientific">Karstenula rhodostoma CBS 690.94</name>
    <dbReference type="NCBI Taxonomy" id="1392251"/>
    <lineage>
        <taxon>Eukaryota</taxon>
        <taxon>Fungi</taxon>
        <taxon>Dikarya</taxon>
        <taxon>Ascomycota</taxon>
        <taxon>Pezizomycotina</taxon>
        <taxon>Dothideomycetes</taxon>
        <taxon>Pleosporomycetidae</taxon>
        <taxon>Pleosporales</taxon>
        <taxon>Massarineae</taxon>
        <taxon>Didymosphaeriaceae</taxon>
        <taxon>Karstenula</taxon>
    </lineage>
</organism>
<dbReference type="OrthoDB" id="2130735at2759"/>
<protein>
    <submittedName>
        <fullName evidence="1">Glycoside hydrolase family 93 protein</fullName>
    </submittedName>
</protein>
<feature type="non-terminal residue" evidence="1">
    <location>
        <position position="1"/>
    </location>
</feature>
<dbReference type="PANTHER" id="PTHR38792:SF3">
    <property type="entry name" value="BNR_ASP-BOX REPEAT DOMAIN PROTEIN (AFU_ORTHOLOGUE AFUA_7G06430)-RELATED"/>
    <property type="match status" value="1"/>
</dbReference>
<keyword evidence="2" id="KW-1185">Reference proteome</keyword>
<dbReference type="Gene3D" id="2.120.10.10">
    <property type="match status" value="1"/>
</dbReference>
<proteinExistence type="predicted"/>
<gene>
    <name evidence="1" type="ORF">P171DRAFT_398926</name>
</gene>
<evidence type="ECO:0000313" key="2">
    <source>
        <dbReference type="Proteomes" id="UP000799764"/>
    </source>
</evidence>
<accession>A0A9P4P657</accession>
<dbReference type="GO" id="GO:0016787">
    <property type="term" value="F:hydrolase activity"/>
    <property type="evidence" value="ECO:0007669"/>
    <property type="project" value="UniProtKB-KW"/>
</dbReference>
<name>A0A9P4P657_9PLEO</name>